<dbReference type="RefSeq" id="WP_210872062.1">
    <property type="nucleotide sequence ID" value="NZ_JAGPNL010000003.1"/>
</dbReference>
<proteinExistence type="predicted"/>
<dbReference type="Proteomes" id="UP000677875">
    <property type="component" value="Unassembled WGS sequence"/>
</dbReference>
<organism evidence="1 2">
    <name type="scientific">Streptomyces tagetis</name>
    <dbReference type="NCBI Taxonomy" id="2820809"/>
    <lineage>
        <taxon>Bacteria</taxon>
        <taxon>Bacillati</taxon>
        <taxon>Actinomycetota</taxon>
        <taxon>Actinomycetes</taxon>
        <taxon>Kitasatosporales</taxon>
        <taxon>Streptomycetaceae</taxon>
        <taxon>Streptomyces</taxon>
    </lineage>
</organism>
<dbReference type="InterPro" id="IPR046036">
    <property type="entry name" value="DUF5994"/>
</dbReference>
<gene>
    <name evidence="1" type="ORF">J5Y05_13775</name>
</gene>
<dbReference type="EMBL" id="JAGPNL010000003">
    <property type="protein sequence ID" value="MBQ0827571.1"/>
    <property type="molecule type" value="Genomic_DNA"/>
</dbReference>
<accession>A0A940XJA9</accession>
<evidence type="ECO:0000313" key="2">
    <source>
        <dbReference type="Proteomes" id="UP000677875"/>
    </source>
</evidence>
<protein>
    <submittedName>
        <fullName evidence="1">Uncharacterized protein</fullName>
    </submittedName>
</protein>
<evidence type="ECO:0000313" key="1">
    <source>
        <dbReference type="EMBL" id="MBQ0827571.1"/>
    </source>
</evidence>
<keyword evidence="2" id="KW-1185">Reference proteome</keyword>
<reference evidence="1" key="1">
    <citation type="submission" date="2021-04" db="EMBL/GenBank/DDBJ databases">
        <title>Genome seq and assembly of Streptomyces sp. RG38.</title>
        <authorList>
            <person name="Chhetri G."/>
        </authorList>
    </citation>
    <scope>NUCLEOTIDE SEQUENCE</scope>
    <source>
        <strain evidence="1">RG38</strain>
    </source>
</reference>
<dbReference type="AlphaFoldDB" id="A0A940XJA9"/>
<comment type="caution">
    <text evidence="1">The sequence shown here is derived from an EMBL/GenBank/DDBJ whole genome shotgun (WGS) entry which is preliminary data.</text>
</comment>
<name>A0A940XJA9_9ACTN</name>
<dbReference type="Pfam" id="PF19457">
    <property type="entry name" value="DUF5994"/>
    <property type="match status" value="1"/>
</dbReference>
<sequence length="214" mass="22779">MTTTVPLAPGVQDRVPPSARPPRFALAPVGSAPALVDGAWWPRSRDLTAELPALVEALDPLWGRITRVTVNPSFWPVVPPRVPVSGHVVRVGWFRAEQDPHKLLLLSYTVGRWDLLIIPPQTDPATAAWLMAAAGDPSRSLTASALLREADAFRTGAEEAAGADGLADRLADGLGDRLREAVWETEGGRVARHPGSRLPAGALVEAVPVRAGAR</sequence>